<dbReference type="InterPro" id="IPR001128">
    <property type="entry name" value="Cyt_P450"/>
</dbReference>
<dbReference type="Gene3D" id="1.10.630.10">
    <property type="entry name" value="Cytochrome P450"/>
    <property type="match status" value="1"/>
</dbReference>
<keyword evidence="8 11" id="KW-0503">Monooxygenase</keyword>
<organism evidence="13 14">
    <name type="scientific">Dendrobium catenatum</name>
    <dbReference type="NCBI Taxonomy" id="906689"/>
    <lineage>
        <taxon>Eukaryota</taxon>
        <taxon>Viridiplantae</taxon>
        <taxon>Streptophyta</taxon>
        <taxon>Embryophyta</taxon>
        <taxon>Tracheophyta</taxon>
        <taxon>Spermatophyta</taxon>
        <taxon>Magnoliopsida</taxon>
        <taxon>Liliopsida</taxon>
        <taxon>Asparagales</taxon>
        <taxon>Orchidaceae</taxon>
        <taxon>Epidendroideae</taxon>
        <taxon>Malaxideae</taxon>
        <taxon>Dendrobiinae</taxon>
        <taxon>Dendrobium</taxon>
    </lineage>
</organism>
<dbReference type="Proteomes" id="UP000233837">
    <property type="component" value="Unassembled WGS sequence"/>
</dbReference>
<evidence type="ECO:0000256" key="11">
    <source>
        <dbReference type="RuleBase" id="RU000461"/>
    </source>
</evidence>
<dbReference type="AlphaFoldDB" id="A0A2I0WYH6"/>
<feature type="binding site" description="axial binding residue" evidence="10">
    <location>
        <position position="489"/>
    </location>
    <ligand>
        <name>heme</name>
        <dbReference type="ChEBI" id="CHEBI:30413"/>
    </ligand>
    <ligandPart>
        <name>Fe</name>
        <dbReference type="ChEBI" id="CHEBI:18248"/>
    </ligandPart>
</feature>
<comment type="subcellular location">
    <subcellularLocation>
        <location evidence="1">Membrane</location>
        <topology evidence="1">Single-pass membrane protein</topology>
    </subcellularLocation>
</comment>
<keyword evidence="3 12" id="KW-0812">Transmembrane</keyword>
<dbReference type="GO" id="GO:0005506">
    <property type="term" value="F:iron ion binding"/>
    <property type="evidence" value="ECO:0007669"/>
    <property type="project" value="InterPro"/>
</dbReference>
<evidence type="ECO:0000256" key="9">
    <source>
        <dbReference type="ARBA" id="ARBA00023136"/>
    </source>
</evidence>
<keyword evidence="5 12" id="KW-1133">Transmembrane helix</keyword>
<reference evidence="13 14" key="1">
    <citation type="journal article" date="2016" name="Sci. Rep.">
        <title>The Dendrobium catenatum Lindl. genome sequence provides insights into polysaccharide synthase, floral development and adaptive evolution.</title>
        <authorList>
            <person name="Zhang G.Q."/>
            <person name="Xu Q."/>
            <person name="Bian C."/>
            <person name="Tsai W.C."/>
            <person name="Yeh C.M."/>
            <person name="Liu K.W."/>
            <person name="Yoshida K."/>
            <person name="Zhang L.S."/>
            <person name="Chang S.B."/>
            <person name="Chen F."/>
            <person name="Shi Y."/>
            <person name="Su Y.Y."/>
            <person name="Zhang Y.Q."/>
            <person name="Chen L.J."/>
            <person name="Yin Y."/>
            <person name="Lin M."/>
            <person name="Huang H."/>
            <person name="Deng H."/>
            <person name="Wang Z.W."/>
            <person name="Zhu S.L."/>
            <person name="Zhao X."/>
            <person name="Deng C."/>
            <person name="Niu S.C."/>
            <person name="Huang J."/>
            <person name="Wang M."/>
            <person name="Liu G.H."/>
            <person name="Yang H.J."/>
            <person name="Xiao X.J."/>
            <person name="Hsiao Y.Y."/>
            <person name="Wu W.L."/>
            <person name="Chen Y.Y."/>
            <person name="Mitsuda N."/>
            <person name="Ohme-Takagi M."/>
            <person name="Luo Y.B."/>
            <person name="Van de Peer Y."/>
            <person name="Liu Z.J."/>
        </authorList>
    </citation>
    <scope>NUCLEOTIDE SEQUENCE [LARGE SCALE GENOMIC DNA]</scope>
    <source>
        <tissue evidence="13">The whole plant</tissue>
    </source>
</reference>
<evidence type="ECO:0000256" key="4">
    <source>
        <dbReference type="ARBA" id="ARBA00022723"/>
    </source>
</evidence>
<keyword evidence="14" id="KW-1185">Reference proteome</keyword>
<dbReference type="InterPro" id="IPR017972">
    <property type="entry name" value="Cyt_P450_CS"/>
</dbReference>
<evidence type="ECO:0000256" key="2">
    <source>
        <dbReference type="ARBA" id="ARBA00022617"/>
    </source>
</evidence>
<dbReference type="GO" id="GO:0020037">
    <property type="term" value="F:heme binding"/>
    <property type="evidence" value="ECO:0007669"/>
    <property type="project" value="InterPro"/>
</dbReference>
<evidence type="ECO:0000256" key="12">
    <source>
        <dbReference type="SAM" id="Phobius"/>
    </source>
</evidence>
<sequence>MRFNEIFTVTCNENESAAKSGNISPVFTLHITKQPQTMDAWSIILLLIPIFLSVIIAFLLFPSKKPPLPPGPPSIPILGSLLWLRHSISLFNIEILLRKLRSELGPIITLRFGSQPAIFIVDRSLAHKALVELGASFSSRPPPSSFSRFHNSRILNISSSPYGDQWRLLRRNLTSEILHPVKIKLFAPGRRWVLDLLLNDLQTRSEQSPERAVVAMKSFQLAMFALLVLMCFGEKLDEKAIREIETAQRELLLYTSKYMRVFAFVPKLFSRFMFQGRLRTVARLRQRQTDLFLPLISARRENQKQAREQRFVYSYVDSLLDLSLAEEAGSQLTDDEIIPLCSEFLIAGTDTTAAALQWIMAEITARTAVQAKLLEELKGINEEEIKEEYLQKLPYLKAVVLEGLRRHPPAHLVLPHSVIKDVEFEGYLIPKNASVNFTAADMGWDEKLWEEPMEFKPERFMAGGDGEGVDITGNREIKMMPFGVGRRICPGLGLAMLHLEYFVANLVREFEWAAVDGEEIDFSEKSEFTVVMLNPLRARINLRRKVY</sequence>
<evidence type="ECO:0000313" key="14">
    <source>
        <dbReference type="Proteomes" id="UP000233837"/>
    </source>
</evidence>
<dbReference type="CDD" id="cd11075">
    <property type="entry name" value="CYP77_89"/>
    <property type="match status" value="1"/>
</dbReference>
<keyword evidence="6 11" id="KW-0560">Oxidoreductase</keyword>
<dbReference type="PRINTS" id="PR00385">
    <property type="entry name" value="P450"/>
</dbReference>
<name>A0A2I0WYH6_9ASPA</name>
<evidence type="ECO:0000256" key="1">
    <source>
        <dbReference type="ARBA" id="ARBA00004167"/>
    </source>
</evidence>
<feature type="transmembrane region" description="Helical" evidence="12">
    <location>
        <begin position="40"/>
        <end position="61"/>
    </location>
</feature>
<dbReference type="FunFam" id="1.10.630.10:FF:000012">
    <property type="entry name" value="Cytochrome P450 family protein"/>
    <property type="match status" value="1"/>
</dbReference>
<dbReference type="Pfam" id="PF00067">
    <property type="entry name" value="p450"/>
    <property type="match status" value="1"/>
</dbReference>
<keyword evidence="9 12" id="KW-0472">Membrane</keyword>
<evidence type="ECO:0000256" key="8">
    <source>
        <dbReference type="ARBA" id="ARBA00023033"/>
    </source>
</evidence>
<keyword evidence="7 10" id="KW-0408">Iron</keyword>
<dbReference type="PANTHER" id="PTHR24298">
    <property type="entry name" value="FLAVONOID 3'-MONOOXYGENASE-RELATED"/>
    <property type="match status" value="1"/>
</dbReference>
<protein>
    <submittedName>
        <fullName evidence="13">Cytochrome P450 89A2</fullName>
    </submittedName>
</protein>
<dbReference type="PROSITE" id="PS00086">
    <property type="entry name" value="CYTOCHROME_P450"/>
    <property type="match status" value="1"/>
</dbReference>
<dbReference type="InterPro" id="IPR036396">
    <property type="entry name" value="Cyt_P450_sf"/>
</dbReference>
<dbReference type="PANTHER" id="PTHR24298:SF800">
    <property type="entry name" value="CYTOCHROME P450 89A2-RELATED"/>
    <property type="match status" value="1"/>
</dbReference>
<comment type="cofactor">
    <cofactor evidence="10">
        <name>heme</name>
        <dbReference type="ChEBI" id="CHEBI:30413"/>
    </cofactor>
</comment>
<keyword evidence="2 10" id="KW-0349">Heme</keyword>
<evidence type="ECO:0000256" key="7">
    <source>
        <dbReference type="ARBA" id="ARBA00023004"/>
    </source>
</evidence>
<dbReference type="STRING" id="906689.A0A2I0WYH6"/>
<keyword evidence="4 10" id="KW-0479">Metal-binding</keyword>
<evidence type="ECO:0000256" key="6">
    <source>
        <dbReference type="ARBA" id="ARBA00023002"/>
    </source>
</evidence>
<evidence type="ECO:0000256" key="3">
    <source>
        <dbReference type="ARBA" id="ARBA00022692"/>
    </source>
</evidence>
<evidence type="ECO:0000256" key="5">
    <source>
        <dbReference type="ARBA" id="ARBA00022989"/>
    </source>
</evidence>
<dbReference type="EMBL" id="KZ502320">
    <property type="protein sequence ID" value="PKU80713.1"/>
    <property type="molecule type" value="Genomic_DNA"/>
</dbReference>
<dbReference type="InterPro" id="IPR002401">
    <property type="entry name" value="Cyt_P450_E_grp-I"/>
</dbReference>
<gene>
    <name evidence="13" type="primary">CYP89A2</name>
    <name evidence="13" type="ORF">MA16_Dca023122</name>
</gene>
<proteinExistence type="inferred from homology"/>
<evidence type="ECO:0000313" key="13">
    <source>
        <dbReference type="EMBL" id="PKU80713.1"/>
    </source>
</evidence>
<evidence type="ECO:0000256" key="10">
    <source>
        <dbReference type="PIRSR" id="PIRSR602401-1"/>
    </source>
</evidence>
<dbReference type="SUPFAM" id="SSF48264">
    <property type="entry name" value="Cytochrome P450"/>
    <property type="match status" value="1"/>
</dbReference>
<reference evidence="13 14" key="2">
    <citation type="journal article" date="2017" name="Nature">
        <title>The Apostasia genome and the evolution of orchids.</title>
        <authorList>
            <person name="Zhang G.Q."/>
            <person name="Liu K.W."/>
            <person name="Li Z."/>
            <person name="Lohaus R."/>
            <person name="Hsiao Y.Y."/>
            <person name="Niu S.C."/>
            <person name="Wang J.Y."/>
            <person name="Lin Y.C."/>
            <person name="Xu Q."/>
            <person name="Chen L.J."/>
            <person name="Yoshida K."/>
            <person name="Fujiwara S."/>
            <person name="Wang Z.W."/>
            <person name="Zhang Y.Q."/>
            <person name="Mitsuda N."/>
            <person name="Wang M."/>
            <person name="Liu G.H."/>
            <person name="Pecoraro L."/>
            <person name="Huang H.X."/>
            <person name="Xiao X.J."/>
            <person name="Lin M."/>
            <person name="Wu X.Y."/>
            <person name="Wu W.L."/>
            <person name="Chen Y.Y."/>
            <person name="Chang S.B."/>
            <person name="Sakamoto S."/>
            <person name="Ohme-Takagi M."/>
            <person name="Yagi M."/>
            <person name="Zeng S.J."/>
            <person name="Shen C.Y."/>
            <person name="Yeh C.M."/>
            <person name="Luo Y.B."/>
            <person name="Tsai W.C."/>
            <person name="Van de Peer Y."/>
            <person name="Liu Z.J."/>
        </authorList>
    </citation>
    <scope>NUCLEOTIDE SEQUENCE [LARGE SCALE GENOMIC DNA]</scope>
    <source>
        <tissue evidence="13">The whole plant</tissue>
    </source>
</reference>
<dbReference type="InterPro" id="IPR051103">
    <property type="entry name" value="Plant_metabolite_P450s"/>
</dbReference>
<accession>A0A2I0WYH6</accession>
<dbReference type="GO" id="GO:0016709">
    <property type="term" value="F:oxidoreductase activity, acting on paired donors, with incorporation or reduction of molecular oxygen, NAD(P)H as one donor, and incorporation of one atom of oxygen"/>
    <property type="evidence" value="ECO:0007669"/>
    <property type="project" value="TreeGrafter"/>
</dbReference>
<comment type="similarity">
    <text evidence="11">Belongs to the cytochrome P450 family.</text>
</comment>
<dbReference type="PRINTS" id="PR00463">
    <property type="entry name" value="EP450I"/>
</dbReference>
<dbReference type="GO" id="GO:0016020">
    <property type="term" value="C:membrane"/>
    <property type="evidence" value="ECO:0007669"/>
    <property type="project" value="UniProtKB-SubCell"/>
</dbReference>